<protein>
    <recommendedName>
        <fullName evidence="2">Phage baseplate protein</fullName>
    </recommendedName>
</protein>
<reference evidence="1" key="1">
    <citation type="submission" date="2019-12" db="EMBL/GenBank/DDBJ databases">
        <authorList>
            <person name="Cremers G."/>
        </authorList>
    </citation>
    <scope>NUCLEOTIDE SEQUENCE</scope>
    <source>
        <strain evidence="1">Vvax</strain>
    </source>
</reference>
<dbReference type="AlphaFoldDB" id="A0A679J1X7"/>
<dbReference type="EMBL" id="LR743507">
    <property type="protein sequence ID" value="CAA2102625.1"/>
    <property type="molecule type" value="Genomic_DNA"/>
</dbReference>
<evidence type="ECO:0000313" key="1">
    <source>
        <dbReference type="EMBL" id="CAA2102625.1"/>
    </source>
</evidence>
<organism evidence="1">
    <name type="scientific">Variovorax paradoxus</name>
    <dbReference type="NCBI Taxonomy" id="34073"/>
    <lineage>
        <taxon>Bacteria</taxon>
        <taxon>Pseudomonadati</taxon>
        <taxon>Pseudomonadota</taxon>
        <taxon>Betaproteobacteria</taxon>
        <taxon>Burkholderiales</taxon>
        <taxon>Comamonadaceae</taxon>
        <taxon>Variovorax</taxon>
    </lineage>
</organism>
<accession>A0A679J1X7</accession>
<evidence type="ECO:0008006" key="2">
    <source>
        <dbReference type="Google" id="ProtNLM"/>
    </source>
</evidence>
<proteinExistence type="predicted"/>
<sequence>MPTPSISLRAFGRAEDLDIALDVDLAQADRPALVTELLDRCGGHRNAAFWWSRPVGVRIGALLQLVALTEETRTLDVALRCVQPDCGERFEAELPIDELLARTPDERASRDGRGEPLRIDLPDGRHATLRLPTGEDLRDWRTRPHANPADAVAAVIDTLRIDGDLQPGDATALAEAIAAHDPLVAFSVAGTCPACGAEDELPVDLEGLALQKLARRQQGLLLDVHQLASHYGWTEEQALAVPPRRRARYLALIDNDHGGGLP</sequence>
<name>A0A679J1X7_VARPD</name>
<dbReference type="RefSeq" id="WP_339089539.1">
    <property type="nucleotide sequence ID" value="NZ_LR743507.1"/>
</dbReference>
<gene>
    <name evidence="1" type="ORF">VVAX_01849</name>
</gene>